<dbReference type="SUPFAM" id="SSF52080">
    <property type="entry name" value="Ribosomal proteins L15p and L18e"/>
    <property type="match status" value="1"/>
</dbReference>
<dbReference type="NCBIfam" id="TIGR01071">
    <property type="entry name" value="rplO_bact"/>
    <property type="match status" value="1"/>
</dbReference>
<dbReference type="EMBL" id="PFEK01000055">
    <property type="protein sequence ID" value="PJE67375.1"/>
    <property type="molecule type" value="Genomic_DNA"/>
</dbReference>
<dbReference type="InterPro" id="IPR001196">
    <property type="entry name" value="Ribosomal_uL15_CS"/>
</dbReference>
<comment type="function">
    <text evidence="4">Binds to the 23S rRNA.</text>
</comment>
<accession>A0A2M8L371</accession>
<comment type="caution">
    <text evidence="8">The sequence shown here is derived from an EMBL/GenBank/DDBJ whole genome shotgun (WGS) entry which is preliminary data.</text>
</comment>
<keyword evidence="4" id="KW-0699">rRNA-binding</keyword>
<dbReference type="InterPro" id="IPR021131">
    <property type="entry name" value="Ribosomal_uL15/eL18"/>
</dbReference>
<feature type="region of interest" description="Disordered" evidence="6">
    <location>
        <begin position="1"/>
        <end position="38"/>
    </location>
</feature>
<keyword evidence="4" id="KW-0694">RNA-binding</keyword>
<evidence type="ECO:0000256" key="5">
    <source>
        <dbReference type="RuleBase" id="RU003888"/>
    </source>
</evidence>
<sequence>MKLEKLPKIKTKKKKRIGRGIGSGKGGHTVGRGAKGQKARGKVPLLFEGTKIKKSLLKRLPLLRGKGKFKPVSKKSIVVNLKYLNLFSPKEEVTVKTLSEKGIIKLEDGKALGVKILGEGKLNIPLKVLLPCSKGAKKKIEEAGGKVE</sequence>
<evidence type="ECO:0000256" key="1">
    <source>
        <dbReference type="ARBA" id="ARBA00007320"/>
    </source>
</evidence>
<dbReference type="Pfam" id="PF00828">
    <property type="entry name" value="Ribosomal_L27A"/>
    <property type="match status" value="1"/>
</dbReference>
<dbReference type="PROSITE" id="PS00475">
    <property type="entry name" value="RIBOSOMAL_L15"/>
    <property type="match status" value="1"/>
</dbReference>
<comment type="subunit">
    <text evidence="4">Part of the 50S ribosomal subunit.</text>
</comment>
<gene>
    <name evidence="4 8" type="primary">rplO</name>
    <name evidence="8" type="ORF">COU95_02880</name>
</gene>
<keyword evidence="2 4" id="KW-0689">Ribosomal protein</keyword>
<dbReference type="GO" id="GO:0015934">
    <property type="term" value="C:large ribosomal subunit"/>
    <property type="evidence" value="ECO:0007669"/>
    <property type="project" value="InterPro"/>
</dbReference>
<evidence type="ECO:0000256" key="4">
    <source>
        <dbReference type="HAMAP-Rule" id="MF_01341"/>
    </source>
</evidence>
<evidence type="ECO:0000256" key="3">
    <source>
        <dbReference type="ARBA" id="ARBA00023274"/>
    </source>
</evidence>
<name>A0A2M8L371_9BACT</name>
<keyword evidence="3 4" id="KW-0687">Ribonucleoprotein</keyword>
<evidence type="ECO:0000256" key="2">
    <source>
        <dbReference type="ARBA" id="ARBA00022980"/>
    </source>
</evidence>
<reference evidence="9" key="1">
    <citation type="submission" date="2017-09" db="EMBL/GenBank/DDBJ databases">
        <title>Depth-based differentiation of microbial function through sediment-hosted aquifers and enrichment of novel symbionts in the deep terrestrial subsurface.</title>
        <authorList>
            <person name="Probst A.J."/>
            <person name="Ladd B."/>
            <person name="Jarett J.K."/>
            <person name="Geller-Mcgrath D.E."/>
            <person name="Sieber C.M.K."/>
            <person name="Emerson J.B."/>
            <person name="Anantharaman K."/>
            <person name="Thomas B.C."/>
            <person name="Malmstrom R."/>
            <person name="Stieglmeier M."/>
            <person name="Klingl A."/>
            <person name="Woyke T."/>
            <person name="Ryan C.M."/>
            <person name="Banfield J.F."/>
        </authorList>
    </citation>
    <scope>NUCLEOTIDE SEQUENCE [LARGE SCALE GENOMIC DNA]</scope>
</reference>
<dbReference type="InterPro" id="IPR030878">
    <property type="entry name" value="Ribosomal_uL15"/>
</dbReference>
<evidence type="ECO:0000313" key="9">
    <source>
        <dbReference type="Proteomes" id="UP000231474"/>
    </source>
</evidence>
<dbReference type="InterPro" id="IPR005749">
    <property type="entry name" value="Ribosomal_uL15_bac-type"/>
</dbReference>
<dbReference type="PANTHER" id="PTHR12934">
    <property type="entry name" value="50S RIBOSOMAL PROTEIN L15"/>
    <property type="match status" value="1"/>
</dbReference>
<dbReference type="Proteomes" id="UP000231474">
    <property type="component" value="Unassembled WGS sequence"/>
</dbReference>
<comment type="similarity">
    <text evidence="1 4 5">Belongs to the universal ribosomal protein uL15 family.</text>
</comment>
<feature type="compositionally biased region" description="Basic residues" evidence="6">
    <location>
        <begin position="8"/>
        <end position="18"/>
    </location>
</feature>
<feature type="domain" description="Large ribosomal subunit protein uL15/eL18" evidence="7">
    <location>
        <begin position="79"/>
        <end position="148"/>
    </location>
</feature>
<dbReference type="Gene3D" id="3.100.10.10">
    <property type="match status" value="1"/>
</dbReference>
<dbReference type="AlphaFoldDB" id="A0A2M8L371"/>
<dbReference type="PANTHER" id="PTHR12934:SF11">
    <property type="entry name" value="LARGE RIBOSOMAL SUBUNIT PROTEIN UL15M"/>
    <property type="match status" value="1"/>
</dbReference>
<evidence type="ECO:0000259" key="7">
    <source>
        <dbReference type="Pfam" id="PF00828"/>
    </source>
</evidence>
<proteinExistence type="inferred from homology"/>
<dbReference type="GO" id="GO:0003735">
    <property type="term" value="F:structural constituent of ribosome"/>
    <property type="evidence" value="ECO:0007669"/>
    <property type="project" value="InterPro"/>
</dbReference>
<evidence type="ECO:0000256" key="6">
    <source>
        <dbReference type="SAM" id="MobiDB-lite"/>
    </source>
</evidence>
<dbReference type="HAMAP" id="MF_01341">
    <property type="entry name" value="Ribosomal_uL15"/>
    <property type="match status" value="1"/>
</dbReference>
<organism evidence="8 9">
    <name type="scientific">Candidatus Shapirobacteria bacterium CG10_big_fil_rev_8_21_14_0_10_40_9</name>
    <dbReference type="NCBI Taxonomy" id="1974888"/>
    <lineage>
        <taxon>Bacteria</taxon>
        <taxon>Candidatus Shapironibacteriota</taxon>
    </lineage>
</organism>
<dbReference type="GO" id="GO:0006412">
    <property type="term" value="P:translation"/>
    <property type="evidence" value="ECO:0007669"/>
    <property type="project" value="UniProtKB-UniRule"/>
</dbReference>
<evidence type="ECO:0000313" key="8">
    <source>
        <dbReference type="EMBL" id="PJE67375.1"/>
    </source>
</evidence>
<feature type="compositionally biased region" description="Gly residues" evidence="6">
    <location>
        <begin position="19"/>
        <end position="34"/>
    </location>
</feature>
<protein>
    <recommendedName>
        <fullName evidence="4">Large ribosomal subunit protein uL15</fullName>
    </recommendedName>
</protein>
<dbReference type="InterPro" id="IPR036227">
    <property type="entry name" value="Ribosomal_uL15/eL18_sf"/>
</dbReference>
<dbReference type="GO" id="GO:0019843">
    <property type="term" value="F:rRNA binding"/>
    <property type="evidence" value="ECO:0007669"/>
    <property type="project" value="UniProtKB-UniRule"/>
</dbReference>